<dbReference type="RefSeq" id="WP_012929741.1">
    <property type="nucleotide sequence ID" value="NC_013730.1"/>
</dbReference>
<feature type="domain" description="Fibronectin type-III" evidence="3">
    <location>
        <begin position="789"/>
        <end position="877"/>
    </location>
</feature>
<dbReference type="Gene3D" id="2.60.40.10">
    <property type="entry name" value="Immunoglobulins"/>
    <property type="match status" value="8"/>
</dbReference>
<dbReference type="InterPro" id="IPR013783">
    <property type="entry name" value="Ig-like_fold"/>
</dbReference>
<dbReference type="InterPro" id="IPR050991">
    <property type="entry name" value="ECM_Regulatory_Proteins"/>
</dbReference>
<name>D2QE24_SPILD</name>
<feature type="domain" description="Fibronectin type-III" evidence="3">
    <location>
        <begin position="691"/>
        <end position="785"/>
    </location>
</feature>
<dbReference type="Proteomes" id="UP000002028">
    <property type="component" value="Chromosome"/>
</dbReference>
<feature type="domain" description="Fibronectin type-III" evidence="3">
    <location>
        <begin position="1348"/>
        <end position="1436"/>
    </location>
</feature>
<organism evidence="4 5">
    <name type="scientific">Spirosoma linguale (strain ATCC 33905 / DSM 74 / LMG 10896 / Claus 1)</name>
    <dbReference type="NCBI Taxonomy" id="504472"/>
    <lineage>
        <taxon>Bacteria</taxon>
        <taxon>Pseudomonadati</taxon>
        <taxon>Bacteroidota</taxon>
        <taxon>Cytophagia</taxon>
        <taxon>Cytophagales</taxon>
        <taxon>Cytophagaceae</taxon>
        <taxon>Spirosoma</taxon>
    </lineage>
</organism>
<protein>
    <submittedName>
        <fullName evidence="4">Fibronectin type III domain protein</fullName>
    </submittedName>
</protein>
<evidence type="ECO:0000313" key="5">
    <source>
        <dbReference type="Proteomes" id="UP000002028"/>
    </source>
</evidence>
<keyword evidence="1" id="KW-0677">Repeat</keyword>
<dbReference type="PROSITE" id="PS50853">
    <property type="entry name" value="FN3"/>
    <property type="match status" value="8"/>
</dbReference>
<keyword evidence="2" id="KW-0732">Signal</keyword>
<evidence type="ECO:0000259" key="3">
    <source>
        <dbReference type="PROSITE" id="PS50853"/>
    </source>
</evidence>
<dbReference type="InterPro" id="IPR036116">
    <property type="entry name" value="FN3_sf"/>
</dbReference>
<dbReference type="SUPFAM" id="SSF49265">
    <property type="entry name" value="Fibronectin type III"/>
    <property type="match status" value="4"/>
</dbReference>
<feature type="signal peptide" evidence="2">
    <location>
        <begin position="1"/>
        <end position="19"/>
    </location>
</feature>
<proteinExistence type="predicted"/>
<dbReference type="EMBL" id="CP001769">
    <property type="protein sequence ID" value="ADB41240.1"/>
    <property type="molecule type" value="Genomic_DNA"/>
</dbReference>
<dbReference type="eggNOG" id="COG2247">
    <property type="taxonomic scope" value="Bacteria"/>
</dbReference>
<dbReference type="Gene3D" id="1.20.5.340">
    <property type="match status" value="1"/>
</dbReference>
<dbReference type="eggNOG" id="COG4733">
    <property type="taxonomic scope" value="Bacteria"/>
</dbReference>
<sequence length="1633" mass="165509">MKHVFLLLFLFASITSLQAQVSETTGIRLYRVNDHLVKTEADGSNPISYPFANVQVRAANDLIEVGITSAATLYYTPSLFLNDQGVPYGSTVNSAVSTFLQTIPGTSSTGSSGTAVTTDASLLTSGTLDDARLSANVVKTTGSYSNPTWLNALDPTCITQTSLHRFVSDTEKEAWNNKPDLAQVRSVVKDSLRTYTFVNAGVVTNGSSTTVTIPTGGGGASMPVDSVLSSTSPNAIANSAVTRAINQANASIATNTTAISQANASIATNTTAINQANANIAANTTAITANAASITALQTQLTSVTTQSGPVDDARLSANVVKTTGSYSNPTWLNALDPTRITQTSLHRFVSDSEKEAWNNKPDLTQVRSVVKDSLRTYTFVNAGVVTNGSSTTVTIPTGGGGASMPVDSVLSSTSPNAIANSAVTRAINQANASIATNTTAISQANANIAANTTAIATNTAAIATNAASITALQTQVTAATATLSGPVDDTRLSANVVKTTGSYSNPGWISAFDPTRITQTSLYRFVSDSEKETWNNKTDLSQVRLAIKDSVRAITFVNAVVTSNGNSLTVTIPNGGTNGSSVTVDNALSPTSTNPLTNAAINAAFNQVNNNIAANTAGIATNTTAINQVNATISNLSNTVAANTATVTSSAASVTALQTQLAITMAQVASLSALVGQLQEQIAISSGTYTISTPTLTASISSNTSILLSWGASTNATSYTLESATNSGFTENLTMLSVLSGTSYTATGLTAGITYFFRIRASGGSNTSPSGYGTVSATISTVQPTLAAPTNVVASVVSSSAITVSWSASPNATSYSVRYATNSSMNSATSITTSTNSIALTGLTPGTSYFIDVSASAAGFTQSATSAIVTATTSAPVPTLATPTNVVASVMSESAITVSWTGTLNATSYSVRYAPTSDMTSATTVTTATNSVTLTGLAPVTTYYIDVSAMASGFTPSAASPAVAATTSAPTPTLAAPTNVAASTASPSTINVSWSASPNATSYSVRYATNSNMTSATTVTSSTNSITLTGLVPATTYFINVSASAPGYISSDASAVVTVTTGQTPVTLAAPTNVVASPQSTSAIAVSWTASPNATSYSVRYATNSSMTSATTVTTTTTSTILTGLLPATFYFIDVSAMASGFTSSVPATTTAGTPDAPVTLAAPTNVVASPQSTSAIAVSWTGSASATGYSVRYATNSSMTSATTVTTTATSTTLTGLKSSTSYFIDVSATAPGFTASVPTSATARTNDAPVTLPTPTNIVASAQSTSTIAVSWTGSTSATSYSVRYATSSSMTSATTITTTTTSITLTDLASGTLYFVDISASAPGFVTSATSATASARTIGNLAIPANVVATALGGSAIGVSWTASPNATSYSIRYALTSDMTSATTVTTAATSTTITGLTTLTTYFVDVSASASGYITSATSPVSSATTTAAFVAERTFRLAFQGATSGVATTGWNQIKPTAAQLSAPNSYTSGMLLTESGASSTIFVTLESPYTQATASSFTATAGSIYPQTVMQSAWQVTSANLAGGRYSINGLTPGKYYQLYFLSATTIASNATVSYTINGVVKTINAGFNSGVGGGAEFAPNKALVTYFNVQPDANGRITVSNKYVSGTVSPFTTCVIRESSVPL</sequence>
<dbReference type="HOGENOM" id="CLU_243084_0_0_10"/>
<dbReference type="STRING" id="504472.Slin_5269"/>
<dbReference type="KEGG" id="sli:Slin_5269"/>
<evidence type="ECO:0000256" key="1">
    <source>
        <dbReference type="ARBA" id="ARBA00022737"/>
    </source>
</evidence>
<keyword evidence="5" id="KW-1185">Reference proteome</keyword>
<gene>
    <name evidence="4" type="ordered locus">Slin_5269</name>
</gene>
<feature type="domain" description="Fibronectin type-III" evidence="3">
    <location>
        <begin position="1071"/>
        <end position="1158"/>
    </location>
</feature>
<feature type="domain" description="Fibronectin type-III" evidence="3">
    <location>
        <begin position="1257"/>
        <end position="1345"/>
    </location>
</feature>
<dbReference type="CDD" id="cd00063">
    <property type="entry name" value="FN3"/>
    <property type="match status" value="3"/>
</dbReference>
<dbReference type="InterPro" id="IPR003961">
    <property type="entry name" value="FN3_dom"/>
</dbReference>
<feature type="domain" description="Fibronectin type-III" evidence="3">
    <location>
        <begin position="977"/>
        <end position="1065"/>
    </location>
</feature>
<dbReference type="SMART" id="SM00060">
    <property type="entry name" value="FN3"/>
    <property type="match status" value="8"/>
</dbReference>
<evidence type="ECO:0000313" key="4">
    <source>
        <dbReference type="EMBL" id="ADB41240.1"/>
    </source>
</evidence>
<evidence type="ECO:0000256" key="2">
    <source>
        <dbReference type="SAM" id="SignalP"/>
    </source>
</evidence>
<feature type="domain" description="Fibronectin type-III" evidence="3">
    <location>
        <begin position="883"/>
        <end position="971"/>
    </location>
</feature>
<dbReference type="Pfam" id="PF00041">
    <property type="entry name" value="fn3"/>
    <property type="match status" value="7"/>
</dbReference>
<feature type="chain" id="PRO_5003033670" evidence="2">
    <location>
        <begin position="20"/>
        <end position="1633"/>
    </location>
</feature>
<reference evidence="4 5" key="1">
    <citation type="journal article" date="2010" name="Stand. Genomic Sci.">
        <title>Complete genome sequence of Spirosoma linguale type strain (1).</title>
        <authorList>
            <person name="Lail K."/>
            <person name="Sikorski J."/>
            <person name="Saunders E."/>
            <person name="Lapidus A."/>
            <person name="Glavina Del Rio T."/>
            <person name="Copeland A."/>
            <person name="Tice H."/>
            <person name="Cheng J.-F."/>
            <person name="Lucas S."/>
            <person name="Nolan M."/>
            <person name="Bruce D."/>
            <person name="Goodwin L."/>
            <person name="Pitluck S."/>
            <person name="Ivanova N."/>
            <person name="Mavromatis K."/>
            <person name="Ovchinnikova G."/>
            <person name="Pati A."/>
            <person name="Chen A."/>
            <person name="Palaniappan K."/>
            <person name="Land M."/>
            <person name="Hauser L."/>
            <person name="Chang Y.-J."/>
            <person name="Jeffries C.D."/>
            <person name="Chain P."/>
            <person name="Brettin T."/>
            <person name="Detter J.C."/>
            <person name="Schuetze A."/>
            <person name="Rohde M."/>
            <person name="Tindall B.J."/>
            <person name="Goeker M."/>
            <person name="Bristow J."/>
            <person name="Eisen J.A."/>
            <person name="Markowitz V."/>
            <person name="Hugenholtz P."/>
            <person name="Kyrpides N.C."/>
            <person name="Klenk H.-P."/>
            <person name="Chen F."/>
        </authorList>
    </citation>
    <scope>NUCLEOTIDE SEQUENCE [LARGE SCALE GENOMIC DNA]</scope>
    <source>
        <strain evidence="5">ATCC 33905 / DSM 74 / LMG 10896 / Claus 1</strain>
    </source>
</reference>
<dbReference type="PANTHER" id="PTHR46708">
    <property type="entry name" value="TENASCIN"/>
    <property type="match status" value="1"/>
</dbReference>
<dbReference type="PANTHER" id="PTHR46708:SF2">
    <property type="entry name" value="FIBRONECTIN TYPE-III DOMAIN-CONTAINING PROTEIN"/>
    <property type="match status" value="1"/>
</dbReference>
<accession>D2QE24</accession>
<feature type="domain" description="Fibronectin type-III" evidence="3">
    <location>
        <begin position="1164"/>
        <end position="1251"/>
    </location>
</feature>